<evidence type="ECO:0000313" key="5">
    <source>
        <dbReference type="Proteomes" id="UP000258707"/>
    </source>
</evidence>
<dbReference type="Proteomes" id="UP000258707">
    <property type="component" value="Chromosome"/>
</dbReference>
<evidence type="ECO:0000259" key="3">
    <source>
        <dbReference type="Pfam" id="PF05048"/>
    </source>
</evidence>
<evidence type="ECO:0000313" key="4">
    <source>
        <dbReference type="EMBL" id="AXR78384.1"/>
    </source>
</evidence>
<reference evidence="5" key="1">
    <citation type="submission" date="2017-10" db="EMBL/GenBank/DDBJ databases">
        <title>Phenotypic and genomic properties of facultatively anaerobic sulfur-reducing natronoarchaea from hypersaline soda lakes.</title>
        <authorList>
            <person name="Sorokin D.Y."/>
            <person name="Kublanov I.V."/>
            <person name="Roman P."/>
            <person name="Sinninghe Damste J.S."/>
            <person name="Golyshin P.N."/>
            <person name="Rojo D."/>
            <person name="Ciordia S."/>
            <person name="Mena Md.C."/>
            <person name="Ferrer M."/>
            <person name="Messina E."/>
            <person name="Smedile F."/>
            <person name="La Spada G."/>
            <person name="La Cono V."/>
            <person name="Yakimov M.M."/>
        </authorList>
    </citation>
    <scope>NUCLEOTIDE SEQUENCE [LARGE SCALE GENOMIC DNA]</scope>
    <source>
        <strain evidence="5">AArc1</strain>
    </source>
</reference>
<dbReference type="InterPro" id="IPR051550">
    <property type="entry name" value="SCF-Subunits/Alg-Epimerases"/>
</dbReference>
<dbReference type="KEGG" id="nan:AArc1_2066"/>
<dbReference type="Gene3D" id="2.160.20.10">
    <property type="entry name" value="Single-stranded right-handed beta-helix, Pectin lyase-like"/>
    <property type="match status" value="1"/>
</dbReference>
<dbReference type="SMART" id="SM00710">
    <property type="entry name" value="PbH1"/>
    <property type="match status" value="5"/>
</dbReference>
<dbReference type="PANTHER" id="PTHR22990:SF15">
    <property type="entry name" value="F-BOX ONLY PROTEIN 10"/>
    <property type="match status" value="1"/>
</dbReference>
<proteinExistence type="predicted"/>
<dbReference type="InterPro" id="IPR012334">
    <property type="entry name" value="Pectin_lyas_fold"/>
</dbReference>
<dbReference type="EMBL" id="CP024047">
    <property type="protein sequence ID" value="AXR78384.1"/>
    <property type="molecule type" value="Genomic_DNA"/>
</dbReference>
<dbReference type="InterPro" id="IPR008719">
    <property type="entry name" value="N2O_reductase_NosL"/>
</dbReference>
<feature type="domain" description="Periplasmic copper-binding protein NosD beta helix" evidence="3">
    <location>
        <begin position="356"/>
        <end position="532"/>
    </location>
</feature>
<protein>
    <submittedName>
        <fullName evidence="4">Lipoprotein NosD family protein</fullName>
    </submittedName>
</protein>
<accession>A0A346PFT9</accession>
<dbReference type="Pfam" id="PF05573">
    <property type="entry name" value="NosL"/>
    <property type="match status" value="1"/>
</dbReference>
<evidence type="ECO:0000256" key="1">
    <source>
        <dbReference type="ARBA" id="ARBA00022737"/>
    </source>
</evidence>
<keyword evidence="1" id="KW-0677">Repeat</keyword>
<name>A0A346PFT9_9EURY</name>
<dbReference type="Gene3D" id="3.30.70.2050">
    <property type="match status" value="1"/>
</dbReference>
<keyword evidence="4" id="KW-0449">Lipoprotein</keyword>
<dbReference type="PANTHER" id="PTHR22990">
    <property type="entry name" value="F-BOX ONLY PROTEIN"/>
    <property type="match status" value="1"/>
</dbReference>
<gene>
    <name evidence="4" type="ORF">AArc1_2066</name>
</gene>
<evidence type="ECO:0000256" key="2">
    <source>
        <dbReference type="SAM" id="MobiDB-lite"/>
    </source>
</evidence>
<dbReference type="SUPFAM" id="SSF51126">
    <property type="entry name" value="Pectin lyase-like"/>
    <property type="match status" value="1"/>
</dbReference>
<dbReference type="SUPFAM" id="SSF160387">
    <property type="entry name" value="NosL/MerB-like"/>
    <property type="match status" value="1"/>
</dbReference>
<dbReference type="InterPro" id="IPR007742">
    <property type="entry name" value="NosD_dom"/>
</dbReference>
<dbReference type="InterPro" id="IPR011050">
    <property type="entry name" value="Pectin_lyase_fold/virulence"/>
</dbReference>
<organism evidence="4 5">
    <name type="scientific">Natrarchaeobaculum sulfurireducens</name>
    <dbReference type="NCBI Taxonomy" id="2044521"/>
    <lineage>
        <taxon>Archaea</taxon>
        <taxon>Methanobacteriati</taxon>
        <taxon>Methanobacteriota</taxon>
        <taxon>Stenosarchaea group</taxon>
        <taxon>Halobacteria</taxon>
        <taxon>Halobacteriales</taxon>
        <taxon>Natrialbaceae</taxon>
        <taxon>Natrarchaeobaculum</taxon>
    </lineage>
</organism>
<dbReference type="AlphaFoldDB" id="A0A346PFT9"/>
<dbReference type="InterPro" id="IPR006626">
    <property type="entry name" value="PbH1"/>
</dbReference>
<dbReference type="Pfam" id="PF05048">
    <property type="entry name" value="NosD"/>
    <property type="match status" value="1"/>
</dbReference>
<feature type="region of interest" description="Disordered" evidence="2">
    <location>
        <begin position="271"/>
        <end position="292"/>
    </location>
</feature>
<sequence>MAAAIGLFVVDVDTSADPAPFDDTVSMGLAMEDEIGLHEDVDLPRAQVFYSQYQYVVGYYGVETFVEARETAGHQQQFGYPLSVYVTDYAGADVDLDDDGYPRADGDLGWIDAEDAWFVYGSDASTPSGDTVVPFGDRADADAFVDAHGGEVIAWTDLLEQSFESDDATAVRDRVGDQHRTADEYVADREDLPERPVSAVVGEDADTIQEVIDEAPSNTTIEVPDGEYNETLEIDRPLTIRGDGDVTIRGDGNGTVITATADRTALIGLEITGSGSERQGEAPLPGDDDEDDWDQTFEVNYAGGDAGVGLHTADEVLVEDVTVHSSASGIIVRRSDAPVIRNATVYSPELATDDQAGILLFHAPGVVEESTVYDGRDAIYSHRSHGLIVRDSHFEDNRLGIHLMHTSEALLAGNDIRSQTSAGIFIMTGPERNAIVDNEIRDAAIGLIPSGDSAYVANNRLVDGGTGLQIDSTNSLVEHNVMAGNEIGANEREMLPTNRVVRNDFVGNDVHADAGSGPLRIWTHGGSGNYWQGAMSLEADGTVDRAYSPTSPVDQRLHRTDGAPTLSRAPALDAILGFQGSVPGMRTGSVTDLQPSCAPHNPELLEQTAWADDAWSCDRTTATADT</sequence>